<gene>
    <name evidence="1" type="ORF">NBO_28g0042</name>
</gene>
<keyword evidence="2" id="KW-1185">Reference proteome</keyword>
<organism evidence="1 2">
    <name type="scientific">Nosema bombycis (strain CQ1 / CVCC 102059)</name>
    <name type="common">Microsporidian parasite</name>
    <name type="synonym">Pebrine of silkworm</name>
    <dbReference type="NCBI Taxonomy" id="578461"/>
    <lineage>
        <taxon>Eukaryota</taxon>
        <taxon>Fungi</taxon>
        <taxon>Fungi incertae sedis</taxon>
        <taxon>Microsporidia</taxon>
        <taxon>Nosematidae</taxon>
        <taxon>Nosema</taxon>
    </lineage>
</organism>
<accession>R0MNI3</accession>
<dbReference type="Proteomes" id="UP000016927">
    <property type="component" value="Unassembled WGS sequence"/>
</dbReference>
<evidence type="ECO:0000313" key="2">
    <source>
        <dbReference type="Proteomes" id="UP000016927"/>
    </source>
</evidence>
<dbReference type="VEuPathDB" id="MicrosporidiaDB:NBO_28g0042"/>
<proteinExistence type="predicted"/>
<dbReference type="AlphaFoldDB" id="R0MNI3"/>
<evidence type="ECO:0000313" key="1">
    <source>
        <dbReference type="EMBL" id="EOB14403.1"/>
    </source>
</evidence>
<dbReference type="HOGENOM" id="CLU_611239_0_0_1"/>
<reference evidence="1 2" key="1">
    <citation type="journal article" date="2013" name="BMC Genomics">
        <title>Comparative genomics of parasitic silkworm microsporidia reveal an association between genome expansion and host adaptation.</title>
        <authorList>
            <person name="Pan G."/>
            <person name="Xu J."/>
            <person name="Li T."/>
            <person name="Xia Q."/>
            <person name="Liu S.L."/>
            <person name="Zhang G."/>
            <person name="Li S."/>
            <person name="Li C."/>
            <person name="Liu H."/>
            <person name="Yang L."/>
            <person name="Liu T."/>
            <person name="Zhang X."/>
            <person name="Wu Z."/>
            <person name="Fan W."/>
            <person name="Dang X."/>
            <person name="Xiang H."/>
            <person name="Tao M."/>
            <person name="Li Y."/>
            <person name="Hu J."/>
            <person name="Li Z."/>
            <person name="Lin L."/>
            <person name="Luo J."/>
            <person name="Geng L."/>
            <person name="Wang L."/>
            <person name="Long M."/>
            <person name="Wan Y."/>
            <person name="He N."/>
            <person name="Zhang Z."/>
            <person name="Lu C."/>
            <person name="Keeling P.J."/>
            <person name="Wang J."/>
            <person name="Xiang Z."/>
            <person name="Zhou Z."/>
        </authorList>
    </citation>
    <scope>NUCLEOTIDE SEQUENCE [LARGE SCALE GENOMIC DNA]</scope>
    <source>
        <strain evidence="2">CQ1 / CVCC 102059</strain>
    </source>
</reference>
<sequence>MWAEKSVFEDTVINLKLNEPKSRVIYVKERFKQLVGKRLYKFMNRKCCKEAIMRLEKNEDFELLYFSSYFECYESFRIFEKNSRFFGLSKNPRDEKNTNKTIMNPKMFTQRVDKMIEKDLEKLSDNPEKSMPYKFYLNFLCKRKSVLDKNSAQKTFKLLVKKCFDDLKSKMLKKEIFFHIGGKYNVNYYFKELYNQAGKAVKEFQEKYEIADLKYKDVIFQKICESFHENLFNLQANIIDDLFKTDFIEEQVSKIFGIDVKFPDDISNVENIIFDCLNMLTYLSDFYCISGDSIYNTFNYPLIFNTEHKCKIVSCLKIQFDTQFSNDFVKIEAFNEKGGKVEFNRNVHYALKFNSNWEIYCTLEVLNKLNIKKIKIAIKRKKLCKTIELNKYLSN</sequence>
<name>R0MNI3_NOSB1</name>
<dbReference type="EMBL" id="KB908936">
    <property type="protein sequence ID" value="EOB14403.1"/>
    <property type="molecule type" value="Genomic_DNA"/>
</dbReference>
<protein>
    <submittedName>
        <fullName evidence="1">Uncharacterized protein</fullName>
    </submittedName>
</protein>
<dbReference type="OrthoDB" id="10444762at2759"/>